<gene>
    <name evidence="2" type="ORF">K6753_12400</name>
</gene>
<keyword evidence="3" id="KW-1185">Reference proteome</keyword>
<feature type="transmembrane region" description="Helical" evidence="1">
    <location>
        <begin position="264"/>
        <end position="283"/>
    </location>
</feature>
<feature type="transmembrane region" description="Helical" evidence="1">
    <location>
        <begin position="412"/>
        <end position="430"/>
    </location>
</feature>
<keyword evidence="1" id="KW-0472">Membrane</keyword>
<dbReference type="RefSeq" id="WP_223676784.1">
    <property type="nucleotide sequence ID" value="NZ_JAINZW010000006.1"/>
</dbReference>
<comment type="caution">
    <text evidence="2">The sequence shown here is derived from an EMBL/GenBank/DDBJ whole genome shotgun (WGS) entry which is preliminary data.</text>
</comment>
<protein>
    <submittedName>
        <fullName evidence="2">AbgT family transporter</fullName>
    </submittedName>
</protein>
<feature type="transmembrane region" description="Helical" evidence="1">
    <location>
        <begin position="303"/>
        <end position="325"/>
    </location>
</feature>
<evidence type="ECO:0000256" key="1">
    <source>
        <dbReference type="SAM" id="Phobius"/>
    </source>
</evidence>
<evidence type="ECO:0000313" key="2">
    <source>
        <dbReference type="EMBL" id="MBZ4040330.1"/>
    </source>
</evidence>
<feature type="transmembrane region" description="Helical" evidence="1">
    <location>
        <begin position="213"/>
        <end position="232"/>
    </location>
</feature>
<reference evidence="2 3" key="1">
    <citation type="submission" date="2021-09" db="EMBL/GenBank/DDBJ databases">
        <title>Lysobacter sp. 13A isolated from the river sediment.</title>
        <authorList>
            <person name="Liu H."/>
            <person name="Li S."/>
            <person name="Mao S."/>
        </authorList>
    </citation>
    <scope>NUCLEOTIDE SEQUENCE [LARGE SCALE GENOMIC DNA]</scope>
    <source>
        <strain evidence="2 3">13A</strain>
    </source>
</reference>
<organism evidence="2 3">
    <name type="scientific">Novilysobacter selenitireducens</name>
    <dbReference type="NCBI Taxonomy" id="2872639"/>
    <lineage>
        <taxon>Bacteria</taxon>
        <taxon>Pseudomonadati</taxon>
        <taxon>Pseudomonadota</taxon>
        <taxon>Gammaproteobacteria</taxon>
        <taxon>Lysobacterales</taxon>
        <taxon>Lysobacteraceae</taxon>
        <taxon>Novilysobacter</taxon>
    </lineage>
</organism>
<evidence type="ECO:0000313" key="3">
    <source>
        <dbReference type="Proteomes" id="UP001430954"/>
    </source>
</evidence>
<dbReference type="EMBL" id="JAINZW010000006">
    <property type="protein sequence ID" value="MBZ4040330.1"/>
    <property type="molecule type" value="Genomic_DNA"/>
</dbReference>
<feature type="transmembrane region" description="Helical" evidence="1">
    <location>
        <begin position="473"/>
        <end position="498"/>
    </location>
</feature>
<feature type="transmembrane region" description="Helical" evidence="1">
    <location>
        <begin position="442"/>
        <end position="461"/>
    </location>
</feature>
<feature type="transmembrane region" description="Helical" evidence="1">
    <location>
        <begin position="78"/>
        <end position="105"/>
    </location>
</feature>
<dbReference type="InterPro" id="IPR004697">
    <property type="entry name" value="AbgT"/>
</dbReference>
<proteinExistence type="predicted"/>
<feature type="transmembrane region" description="Helical" evidence="1">
    <location>
        <begin position="385"/>
        <end position="405"/>
    </location>
</feature>
<name>A0ABS7T8X7_9GAMM</name>
<dbReference type="Proteomes" id="UP001430954">
    <property type="component" value="Unassembled WGS sequence"/>
</dbReference>
<keyword evidence="1" id="KW-0812">Transmembrane</keyword>
<dbReference type="PANTHER" id="PTHR30282:SF0">
    <property type="entry name" value="P-AMINOBENZOYL-GLUTAMATE TRANSPORT PROTEIN"/>
    <property type="match status" value="1"/>
</dbReference>
<accession>A0ABS7T8X7</accession>
<dbReference type="Pfam" id="PF03806">
    <property type="entry name" value="ABG_transport"/>
    <property type="match status" value="1"/>
</dbReference>
<sequence>MTDAAKPAKRSAIDRFLNVVEVGGNALPHPATLFAILAVAIVVLSWVAAQFDLSVQHPTTGELITPVNLMSVEGLHRILTGLVTNFTGFAPLGTVLVSLIGIGVAEHSGLIGASLRQLVLAAPRYLLTPVMVFAGVMSNMASEIGYVLLVPLAGLVFLAAGRHPILGMAAAFAGVSGGYSANLLLGTIDPLLAGLSQEAARIIDPAYTVSPAANWYFMIASTFVITSLGWWVTERFVARRFPDAPKADGEEDAIEPMSAAEKRGLRFALVATALVTALVLWGTVPADGFLRNPEDGDLLNSPFLRGIVALIFVYGVVAGVAYGIGAGTIRSDEDVIKGMGQSMSTLGTYLVLVFFAAQFVAFFNWTQLGLIFAVNGAGLLSQLQLPGIVLFAAFILLSAMANLFMGSASAKWALMAPVFVPMFMLLGYSPELTQVGYRIGDSVTNIISPMMSYFALIIAFLQRYEPKAGIGTVIAVMLPYSMVFLIGWTVMFSIWMAMGWPIGPGAPLDYVPAA</sequence>
<feature type="transmembrane region" description="Helical" evidence="1">
    <location>
        <begin position="144"/>
        <end position="161"/>
    </location>
</feature>
<dbReference type="PANTHER" id="PTHR30282">
    <property type="entry name" value="P-AMINOBENZOYL GLUTAMATE TRANSPORTER"/>
    <property type="match status" value="1"/>
</dbReference>
<keyword evidence="1" id="KW-1133">Transmembrane helix</keyword>
<feature type="transmembrane region" description="Helical" evidence="1">
    <location>
        <begin position="31"/>
        <end position="49"/>
    </location>
</feature>
<feature type="transmembrane region" description="Helical" evidence="1">
    <location>
        <begin position="117"/>
        <end position="138"/>
    </location>
</feature>
<feature type="transmembrane region" description="Helical" evidence="1">
    <location>
        <begin position="346"/>
        <end position="365"/>
    </location>
</feature>